<keyword evidence="5" id="KW-0378">Hydrolase</keyword>
<dbReference type="EMBL" id="VUOD01000004">
    <property type="protein sequence ID" value="KAA2284912.1"/>
    <property type="molecule type" value="Genomic_DNA"/>
</dbReference>
<dbReference type="AlphaFoldDB" id="A0A5B2ZCR3"/>
<evidence type="ECO:0000256" key="5">
    <source>
        <dbReference type="ARBA" id="ARBA00022801"/>
    </source>
</evidence>
<dbReference type="InterPro" id="IPR011324">
    <property type="entry name" value="Cytotoxic_necrot_fac-like_cat"/>
</dbReference>
<keyword evidence="12" id="KW-1185">Reference proteome</keyword>
<keyword evidence="6" id="KW-0862">Zinc</keyword>
<reference evidence="11 12" key="1">
    <citation type="submission" date="2019-09" db="EMBL/GenBank/DDBJ databases">
        <title>Arenimonas chukotkensis sp. nov., a bacterium isolated from Chukotka hot spring, Arctic region, Russia.</title>
        <authorList>
            <person name="Zayulina K.S."/>
            <person name="Prokofeva M.I."/>
            <person name="Elcheninov A.G."/>
            <person name="Novikov A."/>
            <person name="Kochetkova T.V."/>
            <person name="Kublanov I.V."/>
        </authorList>
    </citation>
    <scope>NUCLEOTIDE SEQUENCE [LARGE SCALE GENOMIC DNA]</scope>
    <source>
        <strain evidence="11 12">3729k</strain>
    </source>
</reference>
<sequence>MVVARGWLEADWPAPPGVRAGISLRDGDGVSAPPYDRLNLGMNSGDEPQAVRENRARLAAMLGLPSEPVWLRQVHGVGVFVMDAEVAGKAADAAETADRGADAAGRPAPAAELPEADAAVTRRRGTVLAILTADCLPVVFAAADGGELAAAHAGWRGLAAGVLEATVAAMATPPARLRVWLGPAAGPARYEVGREVYEAFTGPDPGAATAFAPTRPGHWRMDLFSLARRRLAALGVRNVHGGGLCTISDPARFYSHRRDQRTGRMATVAWILP</sequence>
<dbReference type="GO" id="GO:0017061">
    <property type="term" value="F:S-methyl-5-thioadenosine phosphorylase activity"/>
    <property type="evidence" value="ECO:0007669"/>
    <property type="project" value="UniProtKB-EC"/>
</dbReference>
<name>A0A5B2ZCR3_9GAMM</name>
<reference evidence="11 12" key="2">
    <citation type="submission" date="2019-09" db="EMBL/GenBank/DDBJ databases">
        <authorList>
            <person name="Mazur A."/>
        </authorList>
    </citation>
    <scope>NUCLEOTIDE SEQUENCE [LARGE SCALE GENOMIC DNA]</scope>
    <source>
        <strain evidence="11 12">3729k</strain>
    </source>
</reference>
<dbReference type="CDD" id="cd16833">
    <property type="entry name" value="YfiH"/>
    <property type="match status" value="1"/>
</dbReference>
<dbReference type="Gene3D" id="3.60.140.10">
    <property type="entry name" value="CNF1/YfiH-like putative cysteine hydrolases"/>
    <property type="match status" value="1"/>
</dbReference>
<evidence type="ECO:0000256" key="7">
    <source>
        <dbReference type="ARBA" id="ARBA00047989"/>
    </source>
</evidence>
<dbReference type="GO" id="GO:0016787">
    <property type="term" value="F:hydrolase activity"/>
    <property type="evidence" value="ECO:0007669"/>
    <property type="project" value="UniProtKB-KW"/>
</dbReference>
<dbReference type="PANTHER" id="PTHR30616">
    <property type="entry name" value="UNCHARACTERIZED PROTEIN YFIH"/>
    <property type="match status" value="1"/>
</dbReference>
<comment type="catalytic activity">
    <reaction evidence="1">
        <text>inosine + phosphate = alpha-D-ribose 1-phosphate + hypoxanthine</text>
        <dbReference type="Rhea" id="RHEA:27646"/>
        <dbReference type="ChEBI" id="CHEBI:17368"/>
        <dbReference type="ChEBI" id="CHEBI:17596"/>
        <dbReference type="ChEBI" id="CHEBI:43474"/>
        <dbReference type="ChEBI" id="CHEBI:57720"/>
        <dbReference type="EC" id="2.4.2.1"/>
    </reaction>
    <physiologicalReaction direction="left-to-right" evidence="1">
        <dbReference type="Rhea" id="RHEA:27647"/>
    </physiologicalReaction>
</comment>
<evidence type="ECO:0000256" key="10">
    <source>
        <dbReference type="RuleBase" id="RU361274"/>
    </source>
</evidence>
<dbReference type="PANTHER" id="PTHR30616:SF2">
    <property type="entry name" value="PURINE NUCLEOSIDE PHOSPHORYLASE LACC1"/>
    <property type="match status" value="1"/>
</dbReference>
<evidence type="ECO:0000313" key="11">
    <source>
        <dbReference type="EMBL" id="KAA2284912.1"/>
    </source>
</evidence>
<gene>
    <name evidence="11" type="primary">pgeF</name>
    <name evidence="11" type="ORF">F0415_06585</name>
</gene>
<evidence type="ECO:0000256" key="9">
    <source>
        <dbReference type="ARBA" id="ARBA00049893"/>
    </source>
</evidence>
<evidence type="ECO:0000256" key="3">
    <source>
        <dbReference type="ARBA" id="ARBA00022679"/>
    </source>
</evidence>
<dbReference type="Proteomes" id="UP000322165">
    <property type="component" value="Unassembled WGS sequence"/>
</dbReference>
<dbReference type="GO" id="GO:0005507">
    <property type="term" value="F:copper ion binding"/>
    <property type="evidence" value="ECO:0007669"/>
    <property type="project" value="TreeGrafter"/>
</dbReference>
<evidence type="ECO:0000313" key="12">
    <source>
        <dbReference type="Proteomes" id="UP000322165"/>
    </source>
</evidence>
<accession>A0A5B2ZCR3</accession>
<evidence type="ECO:0000256" key="8">
    <source>
        <dbReference type="ARBA" id="ARBA00048968"/>
    </source>
</evidence>
<dbReference type="NCBIfam" id="TIGR00726">
    <property type="entry name" value="peptidoglycan editing factor PgeF"/>
    <property type="match status" value="1"/>
</dbReference>
<comment type="similarity">
    <text evidence="2 10">Belongs to the purine nucleoside phosphorylase YfiH/LACC1 family.</text>
</comment>
<keyword evidence="4" id="KW-0479">Metal-binding</keyword>
<dbReference type="Pfam" id="PF02578">
    <property type="entry name" value="Cu-oxidase_4"/>
    <property type="match status" value="1"/>
</dbReference>
<protein>
    <recommendedName>
        <fullName evidence="10">Purine nucleoside phosphorylase</fullName>
    </recommendedName>
</protein>
<keyword evidence="3" id="KW-0808">Transferase</keyword>
<evidence type="ECO:0000256" key="2">
    <source>
        <dbReference type="ARBA" id="ARBA00007353"/>
    </source>
</evidence>
<comment type="catalytic activity">
    <reaction evidence="9">
        <text>S-methyl-5'-thioadenosine + phosphate = 5-(methylsulfanyl)-alpha-D-ribose 1-phosphate + adenine</text>
        <dbReference type="Rhea" id="RHEA:11852"/>
        <dbReference type="ChEBI" id="CHEBI:16708"/>
        <dbReference type="ChEBI" id="CHEBI:17509"/>
        <dbReference type="ChEBI" id="CHEBI:43474"/>
        <dbReference type="ChEBI" id="CHEBI:58533"/>
        <dbReference type="EC" id="2.4.2.28"/>
    </reaction>
    <physiologicalReaction direction="left-to-right" evidence="9">
        <dbReference type="Rhea" id="RHEA:11853"/>
    </physiologicalReaction>
</comment>
<dbReference type="InterPro" id="IPR038371">
    <property type="entry name" value="Cu_polyphenol_OxRdtase_sf"/>
</dbReference>
<organism evidence="11 12">
    <name type="scientific">Arenimonas fontis</name>
    <dbReference type="NCBI Taxonomy" id="2608255"/>
    <lineage>
        <taxon>Bacteria</taxon>
        <taxon>Pseudomonadati</taxon>
        <taxon>Pseudomonadota</taxon>
        <taxon>Gammaproteobacteria</taxon>
        <taxon>Lysobacterales</taxon>
        <taxon>Lysobacteraceae</taxon>
        <taxon>Arenimonas</taxon>
    </lineage>
</organism>
<proteinExistence type="inferred from homology"/>
<evidence type="ECO:0000256" key="4">
    <source>
        <dbReference type="ARBA" id="ARBA00022723"/>
    </source>
</evidence>
<dbReference type="InterPro" id="IPR003730">
    <property type="entry name" value="Cu_polyphenol_OxRdtase"/>
</dbReference>
<evidence type="ECO:0000256" key="6">
    <source>
        <dbReference type="ARBA" id="ARBA00022833"/>
    </source>
</evidence>
<comment type="catalytic activity">
    <reaction evidence="7">
        <text>adenosine + H2O + H(+) = inosine + NH4(+)</text>
        <dbReference type="Rhea" id="RHEA:24408"/>
        <dbReference type="ChEBI" id="CHEBI:15377"/>
        <dbReference type="ChEBI" id="CHEBI:15378"/>
        <dbReference type="ChEBI" id="CHEBI:16335"/>
        <dbReference type="ChEBI" id="CHEBI:17596"/>
        <dbReference type="ChEBI" id="CHEBI:28938"/>
        <dbReference type="EC" id="3.5.4.4"/>
    </reaction>
    <physiologicalReaction direction="left-to-right" evidence="7">
        <dbReference type="Rhea" id="RHEA:24409"/>
    </physiologicalReaction>
</comment>
<dbReference type="SUPFAM" id="SSF64438">
    <property type="entry name" value="CNF1/YfiH-like putative cysteine hydrolases"/>
    <property type="match status" value="1"/>
</dbReference>
<comment type="caution">
    <text evidence="11">The sequence shown here is derived from an EMBL/GenBank/DDBJ whole genome shotgun (WGS) entry which is preliminary data.</text>
</comment>
<comment type="catalytic activity">
    <reaction evidence="8">
        <text>adenosine + phosphate = alpha-D-ribose 1-phosphate + adenine</text>
        <dbReference type="Rhea" id="RHEA:27642"/>
        <dbReference type="ChEBI" id="CHEBI:16335"/>
        <dbReference type="ChEBI" id="CHEBI:16708"/>
        <dbReference type="ChEBI" id="CHEBI:43474"/>
        <dbReference type="ChEBI" id="CHEBI:57720"/>
        <dbReference type="EC" id="2.4.2.1"/>
    </reaction>
    <physiologicalReaction direction="left-to-right" evidence="8">
        <dbReference type="Rhea" id="RHEA:27643"/>
    </physiologicalReaction>
</comment>
<evidence type="ECO:0000256" key="1">
    <source>
        <dbReference type="ARBA" id="ARBA00000553"/>
    </source>
</evidence>